<keyword evidence="2" id="KW-1185">Reference proteome</keyword>
<dbReference type="Proteomes" id="UP001057402">
    <property type="component" value="Chromosome 7"/>
</dbReference>
<sequence length="712" mass="77262">MEASASSSLLLVNLVLLMIAVGPPLSAAAAAVSDVRPPPETSNLTCHPTDLLALNGFRNCIELTIGNWGAPDSGCCSWSGVTCGYPGGGDGVQVRVLGLDLSGRRLKGRLCDPLAYLDRLVLLNLSGNQLGGALLPRIFRMQSLEVLDLSRNQFSGYFPVVTDMPAIRVLDVSYNLLVGQVTMTICNSSSKLVSLNMAGNAFHGEFPPNIGNCGSLQNLSLQENYLSGYLPESLFMLRNLRYLLLRGNSISGTLSNGVGNLSSLVELDISRNFFWGELPDCFASTPKLEHFFAGSNRFSGSLPYSLENSRSIKMLVLNNNTFEGGVNINCSAMPHLAVLNLGSNSLKGEIPGNLSSCRKLQSLNLSRNNISGTIPLGFRQLQELSALFLSTTRVHDLHSALQTLQHCKSLSVMILSLSFRNEQMPGEGSFLFQNLSAFAIGNSQLTGTLPVWLSGSRNLRLLDLSWNRLNGDIPQWIGDFKLIFYLALANNSFSGDIPEGLTRLPSFIDHKVSSLGPVSSIPLLLGNGNGRFLQYNQYWNLPTTLELSYNKLVGPIWPSFGNLKSLQDLFLEHNHLSGELPDSLGGMTSLEKLRLSHNELSGKIPISLSRLTFLSALDLSYNKLSGMIPTGGQFSTFRDSCFEGNDGLWGEPLLKPCRVPLKTHSPSEDHDPQTKSSDEDFMILATMAVAGGAYGFIVTVGYCFASGWATKT</sequence>
<evidence type="ECO:0000313" key="2">
    <source>
        <dbReference type="Proteomes" id="UP001057402"/>
    </source>
</evidence>
<protein>
    <submittedName>
        <fullName evidence="1">Uncharacterized protein</fullName>
    </submittedName>
</protein>
<dbReference type="EMBL" id="CM042886">
    <property type="protein sequence ID" value="KAI4342292.1"/>
    <property type="molecule type" value="Genomic_DNA"/>
</dbReference>
<reference evidence="2" key="1">
    <citation type="journal article" date="2023" name="Front. Plant Sci.">
        <title>Chromosomal-level genome assembly of Melastoma candidum provides insights into trichome evolution.</title>
        <authorList>
            <person name="Zhong Y."/>
            <person name="Wu W."/>
            <person name="Sun C."/>
            <person name="Zou P."/>
            <person name="Liu Y."/>
            <person name="Dai S."/>
            <person name="Zhou R."/>
        </authorList>
    </citation>
    <scope>NUCLEOTIDE SEQUENCE [LARGE SCALE GENOMIC DNA]</scope>
</reference>
<gene>
    <name evidence="1" type="ORF">MLD38_026932</name>
</gene>
<comment type="caution">
    <text evidence="1">The sequence shown here is derived from an EMBL/GenBank/DDBJ whole genome shotgun (WGS) entry which is preliminary data.</text>
</comment>
<evidence type="ECO:0000313" key="1">
    <source>
        <dbReference type="EMBL" id="KAI4342292.1"/>
    </source>
</evidence>
<proteinExistence type="predicted"/>
<organism evidence="1 2">
    <name type="scientific">Melastoma candidum</name>
    <dbReference type="NCBI Taxonomy" id="119954"/>
    <lineage>
        <taxon>Eukaryota</taxon>
        <taxon>Viridiplantae</taxon>
        <taxon>Streptophyta</taxon>
        <taxon>Embryophyta</taxon>
        <taxon>Tracheophyta</taxon>
        <taxon>Spermatophyta</taxon>
        <taxon>Magnoliopsida</taxon>
        <taxon>eudicotyledons</taxon>
        <taxon>Gunneridae</taxon>
        <taxon>Pentapetalae</taxon>
        <taxon>rosids</taxon>
        <taxon>malvids</taxon>
        <taxon>Myrtales</taxon>
        <taxon>Melastomataceae</taxon>
        <taxon>Melastomatoideae</taxon>
        <taxon>Melastomateae</taxon>
        <taxon>Melastoma</taxon>
    </lineage>
</organism>
<accession>A0ACB9P171</accession>
<name>A0ACB9P171_9MYRT</name>